<dbReference type="RefSeq" id="WP_133753759.1">
    <property type="nucleotide sequence ID" value="NZ_SOAW01000001.1"/>
</dbReference>
<comment type="similarity">
    <text evidence="1">Belongs to the universal stress protein A family.</text>
</comment>
<sequence>MPTESTPDRSRTGDDEIVNGAVVVGVDGSEDSLRAVMYALREARLWDRELLIVHAVDDSILVGAWGVSYDPSVLAEAGTEVVEHSRDYAIEHGMPADRVRSEVFLGNPSVVMARLSENAWTVVVGRRAKSGLERLFVGSTSVSLASASQCPMIMVSAATNPSRTGDKHLVGVGIDNTERSREALAYAFTEAVRRKAGVLAVHAFEVSRPFFADEAQVAKRAAEQTESARRGAAELLAPFLEQYPEVPVEVRVERSHPVDELLARTREVDLLVLGVQGIGVPGLSPGGTIRAVMAHAEAPLALVRHARR</sequence>
<feature type="domain" description="UspA" evidence="2">
    <location>
        <begin position="22"/>
        <end position="155"/>
    </location>
</feature>
<reference evidence="3 4" key="1">
    <citation type="submission" date="2019-03" db="EMBL/GenBank/DDBJ databases">
        <title>Genomic Encyclopedia of Archaeal and Bacterial Type Strains, Phase II (KMG-II): from individual species to whole genera.</title>
        <authorList>
            <person name="Goeker M."/>
        </authorList>
    </citation>
    <scope>NUCLEOTIDE SEQUENCE [LARGE SCALE GENOMIC DNA]</scope>
    <source>
        <strain evidence="3 4">DSM 24323</strain>
    </source>
</reference>
<dbReference type="InterPro" id="IPR006016">
    <property type="entry name" value="UspA"/>
</dbReference>
<comment type="caution">
    <text evidence="3">The sequence shown here is derived from an EMBL/GenBank/DDBJ whole genome shotgun (WGS) entry which is preliminary data.</text>
</comment>
<dbReference type="InterPro" id="IPR006015">
    <property type="entry name" value="Universal_stress_UspA"/>
</dbReference>
<evidence type="ECO:0000256" key="1">
    <source>
        <dbReference type="ARBA" id="ARBA00008791"/>
    </source>
</evidence>
<dbReference type="PRINTS" id="PR01438">
    <property type="entry name" value="UNVRSLSTRESS"/>
</dbReference>
<gene>
    <name evidence="3" type="ORF">CLV29_0815</name>
</gene>
<evidence type="ECO:0000313" key="4">
    <source>
        <dbReference type="Proteomes" id="UP000295371"/>
    </source>
</evidence>
<organism evidence="3 4">
    <name type="scientific">Naumannella halotolerans</name>
    <dbReference type="NCBI Taxonomy" id="993414"/>
    <lineage>
        <taxon>Bacteria</taxon>
        <taxon>Bacillati</taxon>
        <taxon>Actinomycetota</taxon>
        <taxon>Actinomycetes</taxon>
        <taxon>Propionibacteriales</taxon>
        <taxon>Propionibacteriaceae</taxon>
        <taxon>Naumannella</taxon>
    </lineage>
</organism>
<accession>A0A4R7J716</accession>
<dbReference type="AlphaFoldDB" id="A0A4R7J716"/>
<dbReference type="EMBL" id="SOAW01000001">
    <property type="protein sequence ID" value="TDT33210.1"/>
    <property type="molecule type" value="Genomic_DNA"/>
</dbReference>
<proteinExistence type="inferred from homology"/>
<feature type="domain" description="UspA" evidence="2">
    <location>
        <begin position="170"/>
        <end position="304"/>
    </location>
</feature>
<dbReference type="CDD" id="cd00293">
    <property type="entry name" value="USP-like"/>
    <property type="match status" value="1"/>
</dbReference>
<dbReference type="Gene3D" id="3.40.50.620">
    <property type="entry name" value="HUPs"/>
    <property type="match status" value="2"/>
</dbReference>
<dbReference type="InterPro" id="IPR014729">
    <property type="entry name" value="Rossmann-like_a/b/a_fold"/>
</dbReference>
<dbReference type="PANTHER" id="PTHR46268">
    <property type="entry name" value="STRESS RESPONSE PROTEIN NHAX"/>
    <property type="match status" value="1"/>
</dbReference>
<dbReference type="Proteomes" id="UP000295371">
    <property type="component" value="Unassembled WGS sequence"/>
</dbReference>
<protein>
    <submittedName>
        <fullName evidence="3">Nucleotide-binding universal stress UspA family protein</fullName>
    </submittedName>
</protein>
<keyword evidence="4" id="KW-1185">Reference proteome</keyword>
<name>A0A4R7J716_9ACTN</name>
<evidence type="ECO:0000313" key="3">
    <source>
        <dbReference type="EMBL" id="TDT33210.1"/>
    </source>
</evidence>
<dbReference type="PANTHER" id="PTHR46268:SF6">
    <property type="entry name" value="UNIVERSAL STRESS PROTEIN UP12"/>
    <property type="match status" value="1"/>
</dbReference>
<dbReference type="Pfam" id="PF00582">
    <property type="entry name" value="Usp"/>
    <property type="match status" value="2"/>
</dbReference>
<dbReference type="SUPFAM" id="SSF52402">
    <property type="entry name" value="Adenine nucleotide alpha hydrolases-like"/>
    <property type="match status" value="2"/>
</dbReference>
<dbReference type="OrthoDB" id="3174546at2"/>
<evidence type="ECO:0000259" key="2">
    <source>
        <dbReference type="Pfam" id="PF00582"/>
    </source>
</evidence>